<evidence type="ECO:0000256" key="4">
    <source>
        <dbReference type="ARBA" id="ARBA00023163"/>
    </source>
</evidence>
<dbReference type="CDD" id="cd05466">
    <property type="entry name" value="PBP2_LTTR_substrate"/>
    <property type="match status" value="1"/>
</dbReference>
<evidence type="ECO:0000313" key="6">
    <source>
        <dbReference type="EMBL" id="SCC37585.1"/>
    </source>
</evidence>
<protein>
    <submittedName>
        <fullName evidence="6">DNA-binding transcriptional regulator, LysR family</fullName>
    </submittedName>
</protein>
<sequence length="299" mass="32033">MAQFSLDQLATYKLVIARGSFTAAAEVLGISQPAVSLQIRQLEQVLQTRLIERTGRSLRPTAAGKTFLAHCAEIENAVSAAVQSVAQHQQEISGSVTLGTGATTCIHLLPPVLQQLREDFPLLTVGVRTGNTTDIVRAVEENRIDIGLVTLPVNGRNLDISPLFHEDFVTISASRSPALPDATPAVLQALPLIVFESGSSTRQLIDGWLTAAVTPVMELGSIEAIKRMVRAGLGYSLVPEVAVQADEDKRGLRVQALQPPLQRTLALVMRQDKVVNRGMKAVLNSLKQAGKTPAGEIDA</sequence>
<dbReference type="Gene3D" id="1.10.10.10">
    <property type="entry name" value="Winged helix-like DNA-binding domain superfamily/Winged helix DNA-binding domain"/>
    <property type="match status" value="1"/>
</dbReference>
<reference evidence="7" key="1">
    <citation type="submission" date="2016-08" db="EMBL/GenBank/DDBJ databases">
        <authorList>
            <person name="Varghese N."/>
            <person name="Submissions Spin"/>
        </authorList>
    </citation>
    <scope>NUCLEOTIDE SEQUENCE [LARGE SCALE GENOMIC DNA]</scope>
    <source>
        <strain evidence="7">REICA_142</strain>
    </source>
</reference>
<feature type="domain" description="HTH lysR-type" evidence="5">
    <location>
        <begin position="4"/>
        <end position="61"/>
    </location>
</feature>
<evidence type="ECO:0000259" key="5">
    <source>
        <dbReference type="PROSITE" id="PS50931"/>
    </source>
</evidence>
<dbReference type="InterPro" id="IPR036388">
    <property type="entry name" value="WH-like_DNA-bd_sf"/>
</dbReference>
<dbReference type="InterPro" id="IPR000847">
    <property type="entry name" value="LysR_HTH_N"/>
</dbReference>
<dbReference type="OrthoDB" id="9785745at2"/>
<comment type="similarity">
    <text evidence="1">Belongs to the LysR transcriptional regulatory family.</text>
</comment>
<dbReference type="GO" id="GO:0003700">
    <property type="term" value="F:DNA-binding transcription factor activity"/>
    <property type="evidence" value="ECO:0007669"/>
    <property type="project" value="InterPro"/>
</dbReference>
<evidence type="ECO:0000256" key="3">
    <source>
        <dbReference type="ARBA" id="ARBA00023125"/>
    </source>
</evidence>
<dbReference type="Pfam" id="PF00126">
    <property type="entry name" value="HTH_1"/>
    <property type="match status" value="1"/>
</dbReference>
<accession>A0A1C4E246</accession>
<dbReference type="FunFam" id="1.10.10.10:FF:000001">
    <property type="entry name" value="LysR family transcriptional regulator"/>
    <property type="match status" value="1"/>
</dbReference>
<dbReference type="EMBL" id="FMBC01000020">
    <property type="protein sequence ID" value="SCC37585.1"/>
    <property type="molecule type" value="Genomic_DNA"/>
</dbReference>
<dbReference type="InterPro" id="IPR005119">
    <property type="entry name" value="LysR_subst-bd"/>
</dbReference>
<dbReference type="InterPro" id="IPR036390">
    <property type="entry name" value="WH_DNA-bd_sf"/>
</dbReference>
<keyword evidence="4" id="KW-0804">Transcription</keyword>
<keyword evidence="3 6" id="KW-0238">DNA-binding</keyword>
<proteinExistence type="inferred from homology"/>
<evidence type="ECO:0000256" key="2">
    <source>
        <dbReference type="ARBA" id="ARBA00023015"/>
    </source>
</evidence>
<dbReference type="GO" id="GO:0000976">
    <property type="term" value="F:transcription cis-regulatory region binding"/>
    <property type="evidence" value="ECO:0007669"/>
    <property type="project" value="TreeGrafter"/>
</dbReference>
<evidence type="ECO:0000313" key="7">
    <source>
        <dbReference type="Proteomes" id="UP000198515"/>
    </source>
</evidence>
<dbReference type="Proteomes" id="UP000198515">
    <property type="component" value="Unassembled WGS sequence"/>
</dbReference>
<name>A0A1C4E246_9ENTR</name>
<dbReference type="PANTHER" id="PTHR30126:SF39">
    <property type="entry name" value="HTH-TYPE TRANSCRIPTIONAL REGULATOR CYSL"/>
    <property type="match status" value="1"/>
</dbReference>
<dbReference type="SUPFAM" id="SSF53850">
    <property type="entry name" value="Periplasmic binding protein-like II"/>
    <property type="match status" value="1"/>
</dbReference>
<dbReference type="PANTHER" id="PTHR30126">
    <property type="entry name" value="HTH-TYPE TRANSCRIPTIONAL REGULATOR"/>
    <property type="match status" value="1"/>
</dbReference>
<gene>
    <name evidence="6" type="ORF">GA0061070_10206</name>
</gene>
<evidence type="ECO:0000256" key="1">
    <source>
        <dbReference type="ARBA" id="ARBA00009437"/>
    </source>
</evidence>
<dbReference type="AlphaFoldDB" id="A0A1C4E246"/>
<dbReference type="Gene3D" id="3.40.190.290">
    <property type="match status" value="1"/>
</dbReference>
<dbReference type="RefSeq" id="WP_090136259.1">
    <property type="nucleotide sequence ID" value="NZ_FMBC01000020.1"/>
</dbReference>
<dbReference type="PRINTS" id="PR00039">
    <property type="entry name" value="HTHLYSR"/>
</dbReference>
<dbReference type="PROSITE" id="PS50931">
    <property type="entry name" value="HTH_LYSR"/>
    <property type="match status" value="1"/>
</dbReference>
<dbReference type="Pfam" id="PF03466">
    <property type="entry name" value="LysR_substrate"/>
    <property type="match status" value="1"/>
</dbReference>
<dbReference type="SUPFAM" id="SSF46785">
    <property type="entry name" value="Winged helix' DNA-binding domain"/>
    <property type="match status" value="1"/>
</dbReference>
<keyword evidence="7" id="KW-1185">Reference proteome</keyword>
<organism evidence="6 7">
    <name type="scientific">Kosakonia oryziphila</name>
    <dbReference type="NCBI Taxonomy" id="1005667"/>
    <lineage>
        <taxon>Bacteria</taxon>
        <taxon>Pseudomonadati</taxon>
        <taxon>Pseudomonadota</taxon>
        <taxon>Gammaproteobacteria</taxon>
        <taxon>Enterobacterales</taxon>
        <taxon>Enterobacteriaceae</taxon>
        <taxon>Kosakonia</taxon>
    </lineage>
</organism>
<keyword evidence="2" id="KW-0805">Transcription regulation</keyword>